<comment type="subcellular location">
    <subcellularLocation>
        <location evidence="1">Membrane</location>
        <topology evidence="1">Multi-pass membrane protein</topology>
    </subcellularLocation>
</comment>
<dbReference type="Proteomes" id="UP000410492">
    <property type="component" value="Unassembled WGS sequence"/>
</dbReference>
<evidence type="ECO:0000256" key="3">
    <source>
        <dbReference type="ARBA" id="ARBA00022989"/>
    </source>
</evidence>
<gene>
    <name evidence="7" type="ORF">CALMAC_LOCUS5514</name>
</gene>
<dbReference type="Gene3D" id="1.10.287.70">
    <property type="match status" value="1"/>
</dbReference>
<keyword evidence="3 5" id="KW-1133">Transmembrane helix</keyword>
<evidence type="ECO:0000256" key="5">
    <source>
        <dbReference type="SAM" id="Phobius"/>
    </source>
</evidence>
<evidence type="ECO:0000256" key="2">
    <source>
        <dbReference type="ARBA" id="ARBA00022692"/>
    </source>
</evidence>
<evidence type="ECO:0000259" key="6">
    <source>
        <dbReference type="Pfam" id="PF00520"/>
    </source>
</evidence>
<organism evidence="7 8">
    <name type="scientific">Callosobruchus maculatus</name>
    <name type="common">Southern cowpea weevil</name>
    <name type="synonym">Pulse bruchid</name>
    <dbReference type="NCBI Taxonomy" id="64391"/>
    <lineage>
        <taxon>Eukaryota</taxon>
        <taxon>Metazoa</taxon>
        <taxon>Ecdysozoa</taxon>
        <taxon>Arthropoda</taxon>
        <taxon>Hexapoda</taxon>
        <taxon>Insecta</taxon>
        <taxon>Pterygota</taxon>
        <taxon>Neoptera</taxon>
        <taxon>Endopterygota</taxon>
        <taxon>Coleoptera</taxon>
        <taxon>Polyphaga</taxon>
        <taxon>Cucujiformia</taxon>
        <taxon>Chrysomeloidea</taxon>
        <taxon>Chrysomelidae</taxon>
        <taxon>Bruchinae</taxon>
        <taxon>Bruchini</taxon>
        <taxon>Callosobruchus</taxon>
    </lineage>
</organism>
<dbReference type="EMBL" id="CAACVG010006797">
    <property type="protein sequence ID" value="VEN41809.1"/>
    <property type="molecule type" value="Genomic_DNA"/>
</dbReference>
<dbReference type="PANTHER" id="PTHR10037">
    <property type="entry name" value="VOLTAGE-GATED CATION CHANNEL CALCIUM AND SODIUM"/>
    <property type="match status" value="1"/>
</dbReference>
<feature type="transmembrane region" description="Helical" evidence="5">
    <location>
        <begin position="33"/>
        <end position="57"/>
    </location>
</feature>
<dbReference type="OrthoDB" id="6706763at2759"/>
<protein>
    <recommendedName>
        <fullName evidence="6">Ion transport domain-containing protein</fullName>
    </recommendedName>
</protein>
<dbReference type="AlphaFoldDB" id="A0A653C3V3"/>
<name>A0A653C3V3_CALMS</name>
<dbReference type="GO" id="GO:0019228">
    <property type="term" value="P:neuronal action potential"/>
    <property type="evidence" value="ECO:0007669"/>
    <property type="project" value="TreeGrafter"/>
</dbReference>
<dbReference type="InterPro" id="IPR043203">
    <property type="entry name" value="VGCC_Ca_Na"/>
</dbReference>
<dbReference type="Pfam" id="PF00520">
    <property type="entry name" value="Ion_trans"/>
    <property type="match status" value="1"/>
</dbReference>
<accession>A0A653C3V3</accession>
<keyword evidence="2 5" id="KW-0812">Transmembrane</keyword>
<sequence length="166" mass="19664">MMIFRILCGEWIEPLWDCMRAEKTEGPGTCLAVFLPTLVMGNFMVLNLFLALLLNSFNSEELKTRKEEVGDESKLAQSFDRIRDLIRKRKMEKENENNSRLEQIVREVMQRHAEEEALKAERHTMMGFPRDKRSYQEAMNRPISIISYDPPEYQVRLYRIKLAIFT</sequence>
<dbReference type="GO" id="GO:0001518">
    <property type="term" value="C:voltage-gated sodium channel complex"/>
    <property type="evidence" value="ECO:0007669"/>
    <property type="project" value="TreeGrafter"/>
</dbReference>
<evidence type="ECO:0000256" key="1">
    <source>
        <dbReference type="ARBA" id="ARBA00004141"/>
    </source>
</evidence>
<proteinExistence type="predicted"/>
<dbReference type="PANTHER" id="PTHR10037:SF62">
    <property type="entry name" value="SODIUM CHANNEL PROTEIN 60E"/>
    <property type="match status" value="1"/>
</dbReference>
<evidence type="ECO:0000313" key="8">
    <source>
        <dbReference type="Proteomes" id="UP000410492"/>
    </source>
</evidence>
<keyword evidence="4 5" id="KW-0472">Membrane</keyword>
<keyword evidence="8" id="KW-1185">Reference proteome</keyword>
<evidence type="ECO:0000256" key="4">
    <source>
        <dbReference type="ARBA" id="ARBA00023136"/>
    </source>
</evidence>
<dbReference type="InterPro" id="IPR005821">
    <property type="entry name" value="Ion_trans_dom"/>
</dbReference>
<dbReference type="GO" id="GO:0005248">
    <property type="term" value="F:voltage-gated sodium channel activity"/>
    <property type="evidence" value="ECO:0007669"/>
    <property type="project" value="TreeGrafter"/>
</dbReference>
<reference evidence="7 8" key="1">
    <citation type="submission" date="2019-01" db="EMBL/GenBank/DDBJ databases">
        <authorList>
            <person name="Sayadi A."/>
        </authorList>
    </citation>
    <scope>NUCLEOTIDE SEQUENCE [LARGE SCALE GENOMIC DNA]</scope>
</reference>
<dbReference type="GO" id="GO:0086010">
    <property type="term" value="P:membrane depolarization during action potential"/>
    <property type="evidence" value="ECO:0007669"/>
    <property type="project" value="TreeGrafter"/>
</dbReference>
<evidence type="ECO:0000313" key="7">
    <source>
        <dbReference type="EMBL" id="VEN41809.1"/>
    </source>
</evidence>
<feature type="domain" description="Ion transport" evidence="6">
    <location>
        <begin position="2"/>
        <end position="63"/>
    </location>
</feature>